<feature type="chain" id="PRO_5047416681" description="Secreted protein" evidence="1">
    <location>
        <begin position="22"/>
        <end position="141"/>
    </location>
</feature>
<keyword evidence="1" id="KW-0732">Signal</keyword>
<organism evidence="2 3">
    <name type="scientific">Stylosanthes scabra</name>
    <dbReference type="NCBI Taxonomy" id="79078"/>
    <lineage>
        <taxon>Eukaryota</taxon>
        <taxon>Viridiplantae</taxon>
        <taxon>Streptophyta</taxon>
        <taxon>Embryophyta</taxon>
        <taxon>Tracheophyta</taxon>
        <taxon>Spermatophyta</taxon>
        <taxon>Magnoliopsida</taxon>
        <taxon>eudicotyledons</taxon>
        <taxon>Gunneridae</taxon>
        <taxon>Pentapetalae</taxon>
        <taxon>rosids</taxon>
        <taxon>fabids</taxon>
        <taxon>Fabales</taxon>
        <taxon>Fabaceae</taxon>
        <taxon>Papilionoideae</taxon>
        <taxon>50 kb inversion clade</taxon>
        <taxon>dalbergioids sensu lato</taxon>
        <taxon>Dalbergieae</taxon>
        <taxon>Pterocarpus clade</taxon>
        <taxon>Stylosanthes</taxon>
    </lineage>
</organism>
<sequence>MDRAFHICIFMFGFLVPLSTGSLFHGRSITLGSLIGISSFLELSRRSGRMVVENSTREENKRNHHHHKLKPCLFSLCSRLSTDDAVASSGNDVIVPSLGHYLEVERRARDAIACATSNQINTTITHRQRGSNGGMSPRLCG</sequence>
<evidence type="ECO:0008006" key="4">
    <source>
        <dbReference type="Google" id="ProtNLM"/>
    </source>
</evidence>
<dbReference type="Proteomes" id="UP001341840">
    <property type="component" value="Unassembled WGS sequence"/>
</dbReference>
<reference evidence="2 3" key="1">
    <citation type="journal article" date="2023" name="Plants (Basel)">
        <title>Bridging the Gap: Combining Genomics and Transcriptomics Approaches to Understand Stylosanthes scabra, an Orphan Legume from the Brazilian Caatinga.</title>
        <authorList>
            <person name="Ferreira-Neto J.R.C."/>
            <person name="da Silva M.D."/>
            <person name="Binneck E."/>
            <person name="de Melo N.F."/>
            <person name="da Silva R.H."/>
            <person name="de Melo A.L.T.M."/>
            <person name="Pandolfi V."/>
            <person name="Bustamante F.O."/>
            <person name="Brasileiro-Vidal A.C."/>
            <person name="Benko-Iseppon A.M."/>
        </authorList>
    </citation>
    <scope>NUCLEOTIDE SEQUENCE [LARGE SCALE GENOMIC DNA]</scope>
    <source>
        <tissue evidence="2">Leaves</tissue>
    </source>
</reference>
<dbReference type="PANTHER" id="PTHR33544">
    <property type="entry name" value="DUF4005 DOMAIN-CONTAINING PROTEIN-RELATED"/>
    <property type="match status" value="1"/>
</dbReference>
<proteinExistence type="predicted"/>
<evidence type="ECO:0000313" key="2">
    <source>
        <dbReference type="EMBL" id="MED6152304.1"/>
    </source>
</evidence>
<name>A0ABU6TTY0_9FABA</name>
<accession>A0ABU6TTY0</accession>
<keyword evidence="3" id="KW-1185">Reference proteome</keyword>
<dbReference type="EMBL" id="JASCZI010092385">
    <property type="protein sequence ID" value="MED6152304.1"/>
    <property type="molecule type" value="Genomic_DNA"/>
</dbReference>
<protein>
    <recommendedName>
        <fullName evidence="4">Secreted protein</fullName>
    </recommendedName>
</protein>
<feature type="signal peptide" evidence="1">
    <location>
        <begin position="1"/>
        <end position="21"/>
    </location>
</feature>
<evidence type="ECO:0000313" key="3">
    <source>
        <dbReference type="Proteomes" id="UP001341840"/>
    </source>
</evidence>
<dbReference type="InterPro" id="IPR040344">
    <property type="entry name" value="At3g17950-like"/>
</dbReference>
<dbReference type="PANTHER" id="PTHR33544:SF3">
    <property type="entry name" value="60S RIBOSOMAL PROTEIN L36"/>
    <property type="match status" value="1"/>
</dbReference>
<evidence type="ECO:0000256" key="1">
    <source>
        <dbReference type="SAM" id="SignalP"/>
    </source>
</evidence>
<comment type="caution">
    <text evidence="2">The sequence shown here is derived from an EMBL/GenBank/DDBJ whole genome shotgun (WGS) entry which is preliminary data.</text>
</comment>
<gene>
    <name evidence="2" type="ORF">PIB30_090652</name>
</gene>